<dbReference type="AlphaFoldDB" id="A0A5N6NK59"/>
<dbReference type="FunFam" id="1.10.10.60:FF:000154">
    <property type="entry name" value="Transcription factor SRM1"/>
    <property type="match status" value="1"/>
</dbReference>
<evidence type="ECO:0000256" key="4">
    <source>
        <dbReference type="ARBA" id="ARBA00023242"/>
    </source>
</evidence>
<dbReference type="OrthoDB" id="118550at2759"/>
<name>A0A5N6NK59_9ASTR</name>
<organism evidence="5 6">
    <name type="scientific">Mikania micrantha</name>
    <name type="common">bitter vine</name>
    <dbReference type="NCBI Taxonomy" id="192012"/>
    <lineage>
        <taxon>Eukaryota</taxon>
        <taxon>Viridiplantae</taxon>
        <taxon>Streptophyta</taxon>
        <taxon>Embryophyta</taxon>
        <taxon>Tracheophyta</taxon>
        <taxon>Spermatophyta</taxon>
        <taxon>Magnoliopsida</taxon>
        <taxon>eudicotyledons</taxon>
        <taxon>Gunneridae</taxon>
        <taxon>Pentapetalae</taxon>
        <taxon>asterids</taxon>
        <taxon>campanulids</taxon>
        <taxon>Asterales</taxon>
        <taxon>Asteraceae</taxon>
        <taxon>Asteroideae</taxon>
        <taxon>Heliantheae alliance</taxon>
        <taxon>Eupatorieae</taxon>
        <taxon>Mikania</taxon>
    </lineage>
</organism>
<dbReference type="PANTHER" id="PTHR43952:SF72">
    <property type="entry name" value="MYB-LIKE DOMAIN-CONTAINING PROTEIN"/>
    <property type="match status" value="1"/>
</dbReference>
<dbReference type="Gene3D" id="1.10.10.60">
    <property type="entry name" value="Homeodomain-like"/>
    <property type="match status" value="1"/>
</dbReference>
<evidence type="ECO:0000313" key="6">
    <source>
        <dbReference type="Proteomes" id="UP000326396"/>
    </source>
</evidence>
<comment type="caution">
    <text evidence="5">The sequence shown here is derived from an EMBL/GenBank/DDBJ whole genome shotgun (WGS) entry which is preliminary data.</text>
</comment>
<reference evidence="5 6" key="1">
    <citation type="submission" date="2019-05" db="EMBL/GenBank/DDBJ databases">
        <title>Mikania micrantha, genome provides insights into the molecular mechanism of rapid growth.</title>
        <authorList>
            <person name="Liu B."/>
        </authorList>
    </citation>
    <scope>NUCLEOTIDE SEQUENCE [LARGE SCALE GENOMIC DNA]</scope>
    <source>
        <strain evidence="5">NLD-2019</strain>
        <tissue evidence="5">Leaf</tissue>
    </source>
</reference>
<dbReference type="Proteomes" id="UP000326396">
    <property type="component" value="Linkage Group LG19"/>
</dbReference>
<evidence type="ECO:0000256" key="3">
    <source>
        <dbReference type="ARBA" id="ARBA00023163"/>
    </source>
</evidence>
<dbReference type="InterPro" id="IPR044636">
    <property type="entry name" value="RADIALIS-like"/>
</dbReference>
<evidence type="ECO:0000256" key="2">
    <source>
        <dbReference type="ARBA" id="ARBA00023015"/>
    </source>
</evidence>
<keyword evidence="6" id="KW-1185">Reference proteome</keyword>
<proteinExistence type="predicted"/>
<gene>
    <name evidence="5" type="ORF">E3N88_20866</name>
</gene>
<accession>A0A5N6NK59</accession>
<sequence>MLKVACLPSHLLEKLVARKKRRGSEAVYELSFSPCSRNTRLVATSIQKDKQSRQLSASFIPTAFFGEKFPSFSKKMIDWSAQQTYKMDCYLANPLLPIRILFVFKEMGSSSNWTWDQNKLFESSLVTYDNDPHRFQTIAKIVGKTVEDVEMHYQKLVEDVKAIEAGKIQLPCYKNGEALHAKKK</sequence>
<evidence type="ECO:0000256" key="1">
    <source>
        <dbReference type="ARBA" id="ARBA00004123"/>
    </source>
</evidence>
<comment type="subcellular location">
    <subcellularLocation>
        <location evidence="1">Nucleus</location>
    </subcellularLocation>
</comment>
<dbReference type="SUPFAM" id="SSF46689">
    <property type="entry name" value="Homeodomain-like"/>
    <property type="match status" value="1"/>
</dbReference>
<dbReference type="EMBL" id="SZYD01000011">
    <property type="protein sequence ID" value="KAD4888793.1"/>
    <property type="molecule type" value="Genomic_DNA"/>
</dbReference>
<dbReference type="GO" id="GO:0003700">
    <property type="term" value="F:DNA-binding transcription factor activity"/>
    <property type="evidence" value="ECO:0007669"/>
    <property type="project" value="InterPro"/>
</dbReference>
<dbReference type="InterPro" id="IPR009057">
    <property type="entry name" value="Homeodomain-like_sf"/>
</dbReference>
<evidence type="ECO:0008006" key="7">
    <source>
        <dbReference type="Google" id="ProtNLM"/>
    </source>
</evidence>
<evidence type="ECO:0000313" key="5">
    <source>
        <dbReference type="EMBL" id="KAD4888793.1"/>
    </source>
</evidence>
<dbReference type="PANTHER" id="PTHR43952">
    <property type="entry name" value="MYB FAMILY TRANSCRIPTION FACTOR-RELATED"/>
    <property type="match status" value="1"/>
</dbReference>
<dbReference type="GO" id="GO:0009908">
    <property type="term" value="P:flower development"/>
    <property type="evidence" value="ECO:0007669"/>
    <property type="project" value="UniProtKB-ARBA"/>
</dbReference>
<dbReference type="GO" id="GO:0048262">
    <property type="term" value="P:determination of dorsal/ventral asymmetry"/>
    <property type="evidence" value="ECO:0007669"/>
    <property type="project" value="UniProtKB-ARBA"/>
</dbReference>
<keyword evidence="2" id="KW-0805">Transcription regulation</keyword>
<keyword evidence="3" id="KW-0804">Transcription</keyword>
<keyword evidence="4" id="KW-0539">Nucleus</keyword>
<dbReference type="GO" id="GO:0005634">
    <property type="term" value="C:nucleus"/>
    <property type="evidence" value="ECO:0007669"/>
    <property type="project" value="UniProtKB-SubCell"/>
</dbReference>
<protein>
    <recommendedName>
        <fullName evidence="7">SANT domain-containing protein</fullName>
    </recommendedName>
</protein>